<proteinExistence type="predicted"/>
<protein>
    <submittedName>
        <fullName evidence="1">Uncharacterized protein</fullName>
    </submittedName>
</protein>
<accession>A0ABY4CAD8</accession>
<dbReference type="RefSeq" id="WP_243538507.1">
    <property type="nucleotide sequence ID" value="NZ_CP093442.1"/>
</dbReference>
<name>A0ABY4CAD8_9BACT</name>
<keyword evidence="2" id="KW-1185">Reference proteome</keyword>
<dbReference type="EMBL" id="CP093442">
    <property type="protein sequence ID" value="UOF01887.1"/>
    <property type="molecule type" value="Genomic_DNA"/>
</dbReference>
<evidence type="ECO:0000313" key="2">
    <source>
        <dbReference type="Proteomes" id="UP000830116"/>
    </source>
</evidence>
<gene>
    <name evidence="1" type="ORF">MNR06_02825</name>
</gene>
<organism evidence="1 2">
    <name type="scientific">Bdellovibrio reynosensis</name>
    <dbReference type="NCBI Taxonomy" id="2835041"/>
    <lineage>
        <taxon>Bacteria</taxon>
        <taxon>Pseudomonadati</taxon>
        <taxon>Bdellovibrionota</taxon>
        <taxon>Bdellovibrionia</taxon>
        <taxon>Bdellovibrionales</taxon>
        <taxon>Pseudobdellovibrionaceae</taxon>
        <taxon>Bdellovibrio</taxon>
    </lineage>
</organism>
<evidence type="ECO:0000313" key="1">
    <source>
        <dbReference type="EMBL" id="UOF01887.1"/>
    </source>
</evidence>
<sequence>MKELALDASHLTVRSNLKNQLNQLRALYTMVLNGRKCPREFIKDHWLIAGFIQLERQPLGVEYLELTQKLELILASTSKKCDVSDLLTQMENKLKEIIYLA</sequence>
<reference evidence="1" key="1">
    <citation type="submission" date="2022-03" db="EMBL/GenBank/DDBJ databases">
        <title>Genome Identification and Characterization of new species Bdellovibrio reynosense LBG001 sp. nov. from a Mexico soil sample.</title>
        <authorList>
            <person name="Camilli A."/>
            <person name="Ajao Y."/>
            <person name="Guo X."/>
        </authorList>
    </citation>
    <scope>NUCLEOTIDE SEQUENCE</scope>
    <source>
        <strain evidence="1">LBG001</strain>
    </source>
</reference>
<dbReference type="Proteomes" id="UP000830116">
    <property type="component" value="Chromosome"/>
</dbReference>